<protein>
    <recommendedName>
        <fullName evidence="2">DUF6199 domain-containing protein</fullName>
    </recommendedName>
</protein>
<feature type="transmembrane region" description="Helical" evidence="1">
    <location>
        <begin position="149"/>
        <end position="171"/>
    </location>
</feature>
<sequence length="221" mass="26034">MSKIVKLISLLLVMTFIVVGCRTEKAQEVATYDEAHSMEQRDRYRELTSYFNEEYADNSDDMEKDPLYSEYVRLNGIVQIGDESRVNIFKGRVYLDKQTIQYGNQVIEYNENENTIVLSENPTELMDETFVRMIRLAKQQETEDREHNFRLLITAGWLPVFTLIVGLIGWFKPRWVWYFEGGFRNKDAEPSNNALLFVKIQAVIAFTLTIFFVYLLFNRMS</sequence>
<proteinExistence type="predicted"/>
<keyword evidence="1" id="KW-0472">Membrane</keyword>
<feature type="transmembrane region" description="Helical" evidence="1">
    <location>
        <begin position="192"/>
        <end position="217"/>
    </location>
</feature>
<evidence type="ECO:0000259" key="2">
    <source>
        <dbReference type="Pfam" id="PF19701"/>
    </source>
</evidence>
<reference evidence="3 4" key="1">
    <citation type="submission" date="2019-11" db="EMBL/GenBank/DDBJ databases">
        <title>Characterisation of Fundicoccus ignavus gen. nov. sp. nov., a novel genus of the family Aerococcaceae from bulk tank milk.</title>
        <authorList>
            <person name="Siebert A."/>
            <person name="Huptas C."/>
            <person name="Wenning M."/>
            <person name="Scherer S."/>
            <person name="Doll E.V."/>
        </authorList>
    </citation>
    <scope>NUCLEOTIDE SEQUENCE [LARGE SCALE GENOMIC DNA]</scope>
    <source>
        <strain evidence="3 4">DSM 109652</strain>
    </source>
</reference>
<organism evidence="3 4">
    <name type="scientific">Fundicoccus ignavus</name>
    <dbReference type="NCBI Taxonomy" id="2664442"/>
    <lineage>
        <taxon>Bacteria</taxon>
        <taxon>Bacillati</taxon>
        <taxon>Bacillota</taxon>
        <taxon>Bacilli</taxon>
        <taxon>Lactobacillales</taxon>
        <taxon>Aerococcaceae</taxon>
        <taxon>Fundicoccus</taxon>
    </lineage>
</organism>
<dbReference type="PROSITE" id="PS51257">
    <property type="entry name" value="PROKAR_LIPOPROTEIN"/>
    <property type="match status" value="1"/>
</dbReference>
<dbReference type="Pfam" id="PF19701">
    <property type="entry name" value="DUF6199"/>
    <property type="match status" value="1"/>
</dbReference>
<name>A0A844CHB1_9LACT</name>
<gene>
    <name evidence="3" type="ORF">GF867_13295</name>
</gene>
<comment type="caution">
    <text evidence="3">The sequence shown here is derived from an EMBL/GenBank/DDBJ whole genome shotgun (WGS) entry which is preliminary data.</text>
</comment>
<keyword evidence="1" id="KW-1133">Transmembrane helix</keyword>
<dbReference type="InterPro" id="IPR045679">
    <property type="entry name" value="DUF6199"/>
</dbReference>
<evidence type="ECO:0000256" key="1">
    <source>
        <dbReference type="SAM" id="Phobius"/>
    </source>
</evidence>
<accession>A0A844CHB1</accession>
<dbReference type="AlphaFoldDB" id="A0A844CHB1"/>
<evidence type="ECO:0000313" key="3">
    <source>
        <dbReference type="EMBL" id="MRJ48520.1"/>
    </source>
</evidence>
<dbReference type="EMBL" id="WJQT01000035">
    <property type="protein sequence ID" value="MRJ48520.1"/>
    <property type="molecule type" value="Genomic_DNA"/>
</dbReference>
<dbReference type="Proteomes" id="UP000440066">
    <property type="component" value="Unassembled WGS sequence"/>
</dbReference>
<evidence type="ECO:0000313" key="4">
    <source>
        <dbReference type="Proteomes" id="UP000440066"/>
    </source>
</evidence>
<keyword evidence="1" id="KW-0812">Transmembrane</keyword>
<feature type="domain" description="DUF6199" evidence="2">
    <location>
        <begin position="160"/>
        <end position="215"/>
    </location>
</feature>
<dbReference type="RefSeq" id="WP_153833565.1">
    <property type="nucleotide sequence ID" value="NZ_WJQT01000035.1"/>
</dbReference>